<organism evidence="2 3">
    <name type="scientific">Hyaloscypha hepaticicola</name>
    <dbReference type="NCBI Taxonomy" id="2082293"/>
    <lineage>
        <taxon>Eukaryota</taxon>
        <taxon>Fungi</taxon>
        <taxon>Dikarya</taxon>
        <taxon>Ascomycota</taxon>
        <taxon>Pezizomycotina</taxon>
        <taxon>Leotiomycetes</taxon>
        <taxon>Helotiales</taxon>
        <taxon>Hyaloscyphaceae</taxon>
        <taxon>Hyaloscypha</taxon>
    </lineage>
</organism>
<accession>A0A2J6Q1U7</accession>
<sequence>MNPVIDLATDTEEARTSSKAWIVMGSLATAFMAVTCYGGWWYQHMIRHKFIEAVKGMWIPGSFLSTSGSGPFGRAVTRPESRDSIMDPLLTGLASPMWSDDGFSLHKSRNSDLGRHSYARDSFSGPAGMASSIHGPSITVSHNDGGDDIGLLAFDHIRDAPDREPTAGTQEAQL</sequence>
<dbReference type="EMBL" id="KZ613485">
    <property type="protein sequence ID" value="PMD20249.1"/>
    <property type="molecule type" value="Genomic_DNA"/>
</dbReference>
<keyword evidence="3" id="KW-1185">Reference proteome</keyword>
<keyword evidence="1" id="KW-1133">Transmembrane helix</keyword>
<proteinExistence type="predicted"/>
<protein>
    <submittedName>
        <fullName evidence="2">Uncharacterized protein</fullName>
    </submittedName>
</protein>
<dbReference type="OrthoDB" id="5392263at2759"/>
<keyword evidence="1" id="KW-0812">Transmembrane</keyword>
<dbReference type="Proteomes" id="UP000235672">
    <property type="component" value="Unassembled WGS sequence"/>
</dbReference>
<gene>
    <name evidence="2" type="ORF">NA56DRAFT_175684</name>
</gene>
<dbReference type="AlphaFoldDB" id="A0A2J6Q1U7"/>
<feature type="transmembrane region" description="Helical" evidence="1">
    <location>
        <begin position="20"/>
        <end position="42"/>
    </location>
</feature>
<evidence type="ECO:0000313" key="2">
    <source>
        <dbReference type="EMBL" id="PMD20249.1"/>
    </source>
</evidence>
<keyword evidence="1" id="KW-0472">Membrane</keyword>
<evidence type="ECO:0000256" key="1">
    <source>
        <dbReference type="SAM" id="Phobius"/>
    </source>
</evidence>
<name>A0A2J6Q1U7_9HELO</name>
<reference evidence="2 3" key="1">
    <citation type="submission" date="2016-05" db="EMBL/GenBank/DDBJ databases">
        <title>A degradative enzymes factory behind the ericoid mycorrhizal symbiosis.</title>
        <authorList>
            <consortium name="DOE Joint Genome Institute"/>
            <person name="Martino E."/>
            <person name="Morin E."/>
            <person name="Grelet G."/>
            <person name="Kuo A."/>
            <person name="Kohler A."/>
            <person name="Daghino S."/>
            <person name="Barry K."/>
            <person name="Choi C."/>
            <person name="Cichocki N."/>
            <person name="Clum A."/>
            <person name="Copeland A."/>
            <person name="Hainaut M."/>
            <person name="Haridas S."/>
            <person name="Labutti K."/>
            <person name="Lindquist E."/>
            <person name="Lipzen A."/>
            <person name="Khouja H.-R."/>
            <person name="Murat C."/>
            <person name="Ohm R."/>
            <person name="Olson A."/>
            <person name="Spatafora J."/>
            <person name="Veneault-Fourrey C."/>
            <person name="Henrissat B."/>
            <person name="Grigoriev I."/>
            <person name="Martin F."/>
            <person name="Perotto S."/>
        </authorList>
    </citation>
    <scope>NUCLEOTIDE SEQUENCE [LARGE SCALE GENOMIC DNA]</scope>
    <source>
        <strain evidence="2 3">UAMH 7357</strain>
    </source>
</reference>
<evidence type="ECO:0000313" key="3">
    <source>
        <dbReference type="Proteomes" id="UP000235672"/>
    </source>
</evidence>